<dbReference type="InterPro" id="IPR037171">
    <property type="entry name" value="NagB/RpiA_transferase-like"/>
</dbReference>
<dbReference type="InterPro" id="IPR000086">
    <property type="entry name" value="NUDIX_hydrolase_dom"/>
</dbReference>
<dbReference type="SUPFAM" id="SSF100950">
    <property type="entry name" value="NagB/RpiA/CoA transferase-like"/>
    <property type="match status" value="1"/>
</dbReference>
<dbReference type="PANTHER" id="PTHR43475:SF3">
    <property type="entry name" value="TRANSLATION INITIATION FACTOR EIF-2B SUBUNIT FAMILY PROTEIN (AFU_ORTHOLOGUE AFUA_2G14290)"/>
    <property type="match status" value="1"/>
</dbReference>
<dbReference type="SUPFAM" id="SSF55811">
    <property type="entry name" value="Nudix"/>
    <property type="match status" value="1"/>
</dbReference>
<sequence>MSQPPSSAESPLEKRSVVSSFLFSSSAGFPKVALFKRSEKVRTYKHRLAPVSGSIDKGETPIAAAWREIKEETTLTPQDLELWRQGTPYTFGDPSVGREWIIYPFAFRLKDASKGGRGESAIHIDWEHEKWEWYDPHELVDDESFGGVPRLAESLRRVYFEMWLNEGASGALQSGLQQLKSDHSSGSNELTTIGIKAFRDVLAHLEVQENWWETICVAAWHLWKNGRESMGSATLNALLGILEDIDAIRNQGQPDDWNNILGVVDHHLQSRRKTTTQIIESLTAYLNSTIFTDQPPKQARKFTVLTVSSSSTVRDGIEEIFKSSPESSHLDLRILESRPLFEGVSMASALVTALESFSRNDRSKRLSVTVYTDAAAAIAGQNIDCVLLGADRISSTGSVSNKTGSLPAVLCAKHVSPQAKIVVLSSLEKVAASDQDSESQEEENDPAEVTSGWATSGVQGWQALDERSKPETTWCSVRVRNTYFEWVPSDLIDTFITDQGPLGTSEIRRTATEVQKKTERFFGSPES</sequence>
<dbReference type="PROSITE" id="PS00893">
    <property type="entry name" value="NUDIX_BOX"/>
    <property type="match status" value="1"/>
</dbReference>
<dbReference type="Pfam" id="PF00293">
    <property type="entry name" value="NUDIX"/>
    <property type="match status" value="1"/>
</dbReference>
<protein>
    <recommendedName>
        <fullName evidence="5">Nudix hydrolase domain-containing protein</fullName>
    </recommendedName>
</protein>
<evidence type="ECO:0000313" key="7">
    <source>
        <dbReference type="Proteomes" id="UP001148312"/>
    </source>
</evidence>
<proteinExistence type="inferred from homology"/>
<organism evidence="6 7">
    <name type="scientific">Penicillium diatomitis</name>
    <dbReference type="NCBI Taxonomy" id="2819901"/>
    <lineage>
        <taxon>Eukaryota</taxon>
        <taxon>Fungi</taxon>
        <taxon>Dikarya</taxon>
        <taxon>Ascomycota</taxon>
        <taxon>Pezizomycotina</taxon>
        <taxon>Eurotiomycetes</taxon>
        <taxon>Eurotiomycetidae</taxon>
        <taxon>Eurotiales</taxon>
        <taxon>Aspergillaceae</taxon>
        <taxon>Penicillium</taxon>
    </lineage>
</organism>
<feature type="region of interest" description="Disordered" evidence="4">
    <location>
        <begin position="432"/>
        <end position="452"/>
    </location>
</feature>
<dbReference type="EMBL" id="JAPWDQ010000004">
    <property type="protein sequence ID" value="KAJ5489764.1"/>
    <property type="molecule type" value="Genomic_DNA"/>
</dbReference>
<keyword evidence="2" id="KW-0378">Hydrolase</keyword>
<evidence type="ECO:0000256" key="2">
    <source>
        <dbReference type="ARBA" id="ARBA00022801"/>
    </source>
</evidence>
<dbReference type="GO" id="GO:0046523">
    <property type="term" value="F:S-methyl-5-thioribose-1-phosphate isomerase activity"/>
    <property type="evidence" value="ECO:0007669"/>
    <property type="project" value="TreeGrafter"/>
</dbReference>
<evidence type="ECO:0000256" key="4">
    <source>
        <dbReference type="SAM" id="MobiDB-lite"/>
    </source>
</evidence>
<reference evidence="6" key="1">
    <citation type="submission" date="2022-12" db="EMBL/GenBank/DDBJ databases">
        <authorList>
            <person name="Petersen C."/>
        </authorList>
    </citation>
    <scope>NUCLEOTIDE SEQUENCE</scope>
    <source>
        <strain evidence="6">IBT 30728</strain>
    </source>
</reference>
<evidence type="ECO:0000313" key="6">
    <source>
        <dbReference type="EMBL" id="KAJ5489764.1"/>
    </source>
</evidence>
<dbReference type="RefSeq" id="XP_056791797.1">
    <property type="nucleotide sequence ID" value="XM_056934256.1"/>
</dbReference>
<dbReference type="GO" id="GO:0016787">
    <property type="term" value="F:hydrolase activity"/>
    <property type="evidence" value="ECO:0007669"/>
    <property type="project" value="UniProtKB-KW"/>
</dbReference>
<dbReference type="PROSITE" id="PS51462">
    <property type="entry name" value="NUDIX"/>
    <property type="match status" value="1"/>
</dbReference>
<feature type="domain" description="Nudix hydrolase" evidence="5">
    <location>
        <begin position="13"/>
        <end position="164"/>
    </location>
</feature>
<dbReference type="InterPro" id="IPR042529">
    <property type="entry name" value="IF_2B-like_C"/>
</dbReference>
<evidence type="ECO:0000259" key="5">
    <source>
        <dbReference type="PROSITE" id="PS51462"/>
    </source>
</evidence>
<keyword evidence="7" id="KW-1185">Reference proteome</keyword>
<dbReference type="AlphaFoldDB" id="A0A9X0BYP1"/>
<dbReference type="InterPro" id="IPR015797">
    <property type="entry name" value="NUDIX_hydrolase-like_dom_sf"/>
</dbReference>
<feature type="compositionally biased region" description="Acidic residues" evidence="4">
    <location>
        <begin position="435"/>
        <end position="446"/>
    </location>
</feature>
<dbReference type="Gene3D" id="3.40.50.10470">
    <property type="entry name" value="Translation initiation factor eif-2b, domain 2"/>
    <property type="match status" value="1"/>
</dbReference>
<dbReference type="CDD" id="cd18872">
    <property type="entry name" value="NUDIX_eIF-2B"/>
    <property type="match status" value="1"/>
</dbReference>
<dbReference type="GeneID" id="81624505"/>
<comment type="caution">
    <text evidence="6">The sequence shown here is derived from an EMBL/GenBank/DDBJ whole genome shotgun (WGS) entry which is preliminary data.</text>
</comment>
<evidence type="ECO:0000256" key="1">
    <source>
        <dbReference type="ARBA" id="ARBA00007251"/>
    </source>
</evidence>
<dbReference type="InterPro" id="IPR020084">
    <property type="entry name" value="NUDIX_hydrolase_CS"/>
</dbReference>
<dbReference type="GO" id="GO:0019509">
    <property type="term" value="P:L-methionine salvage from methylthioadenosine"/>
    <property type="evidence" value="ECO:0007669"/>
    <property type="project" value="TreeGrafter"/>
</dbReference>
<evidence type="ECO:0000256" key="3">
    <source>
        <dbReference type="RuleBase" id="RU003814"/>
    </source>
</evidence>
<accession>A0A9X0BYP1</accession>
<dbReference type="Proteomes" id="UP001148312">
    <property type="component" value="Unassembled WGS sequence"/>
</dbReference>
<name>A0A9X0BYP1_9EURO</name>
<dbReference type="PANTHER" id="PTHR43475">
    <property type="entry name" value="METHYLTHIORIBOSE-1-PHOSPHATE ISOMERASE"/>
    <property type="match status" value="1"/>
</dbReference>
<gene>
    <name evidence="6" type="ORF">N7539_004654</name>
</gene>
<comment type="similarity">
    <text evidence="1 3">Belongs to the eIF-2B alpha/beta/delta subunits family.</text>
</comment>
<dbReference type="Pfam" id="PF01008">
    <property type="entry name" value="IF-2B"/>
    <property type="match status" value="1"/>
</dbReference>
<dbReference type="Gene3D" id="3.90.79.10">
    <property type="entry name" value="Nucleoside Triphosphate Pyrophosphohydrolase"/>
    <property type="match status" value="1"/>
</dbReference>
<reference evidence="6" key="2">
    <citation type="journal article" date="2023" name="IMA Fungus">
        <title>Comparative genomic study of the Penicillium genus elucidates a diverse pangenome and 15 lateral gene transfer events.</title>
        <authorList>
            <person name="Petersen C."/>
            <person name="Sorensen T."/>
            <person name="Nielsen M.R."/>
            <person name="Sondergaard T.E."/>
            <person name="Sorensen J.L."/>
            <person name="Fitzpatrick D.A."/>
            <person name="Frisvad J.C."/>
            <person name="Nielsen K.L."/>
        </authorList>
    </citation>
    <scope>NUCLEOTIDE SEQUENCE</scope>
    <source>
        <strain evidence="6">IBT 30728</strain>
    </source>
</reference>
<dbReference type="InterPro" id="IPR000649">
    <property type="entry name" value="IF-2B-related"/>
</dbReference>